<protein>
    <submittedName>
        <fullName evidence="2">Type I restriction enzyme HsdR N-terminal domain-containing protein</fullName>
    </submittedName>
</protein>
<feature type="domain" description="Type I restriction enzyme R protein N-terminal" evidence="1">
    <location>
        <begin position="43"/>
        <end position="124"/>
    </location>
</feature>
<sequence>MELSHILALSARVKSAIPECLNEANTKTSLILPFLQAMGYDVFDHNEVAQEYTAEWGIKKGEKVDIAILSDGAPVILIECKPMGDPLNTGKCSQLYRYFSTLPARIGILTNGQRYLFFSDLEKENVMDSKPFMEIDLLNFNERVLPELQKLTKSAWDLDSALSAAEAMKYIRAVKLLVAQDVSEPSDEIVRHYASQCYEGKLMSRVIEMFRPIVKRAFAEHVSDLITKRLESVRIAAETPAQPAQRDGQPESHDCDFEDDNGIVTHNTEEWALIIVRTLLRGVVDPARVVMRDQKSYCGILLDDNNRKPICRLFNFDHFEPGMENIGRNAHIVIMTKSNSEGERFDLQFVDDIHPLGEKLVEAVRRHEAMKEGESNA</sequence>
<reference evidence="2 3" key="1">
    <citation type="journal article" date="2025" name="Int. J. Syst. Evol. Microbiol.">
        <title>Desulfovibrio falkowii sp. nov., Porphyromonas miyakawae sp. nov., Mediterraneibacter flintii sp. nov. and Owariibacterium komagatae gen. nov., sp. nov., isolated from human faeces.</title>
        <authorList>
            <person name="Hamaguchi T."/>
            <person name="Ohara M."/>
            <person name="Hisatomi A."/>
            <person name="Sekiguchi K."/>
            <person name="Takeda J.I."/>
            <person name="Ueyama J."/>
            <person name="Ito M."/>
            <person name="Nishiwaki H."/>
            <person name="Ogi T."/>
            <person name="Hirayama M."/>
            <person name="Ohkuma M."/>
            <person name="Sakamoto M."/>
            <person name="Ohno K."/>
        </authorList>
    </citation>
    <scope>NUCLEOTIDE SEQUENCE [LARGE SCALE GENOMIC DNA]</scope>
    <source>
        <strain evidence="2 3">13CB8C</strain>
    </source>
</reference>
<keyword evidence="3" id="KW-1185">Reference proteome</keyword>
<dbReference type="Proteomes" id="UP001628192">
    <property type="component" value="Unassembled WGS sequence"/>
</dbReference>
<accession>A0ABQ0E8T5</accession>
<dbReference type="EMBL" id="BAAFSG010000001">
    <property type="protein sequence ID" value="GAB1254082.1"/>
    <property type="molecule type" value="Genomic_DNA"/>
</dbReference>
<dbReference type="RefSeq" id="WP_407844615.1">
    <property type="nucleotide sequence ID" value="NZ_BAAFSG010000001.1"/>
</dbReference>
<dbReference type="InterPro" id="IPR017035">
    <property type="entry name" value="UCP035009_HsdR_All3000-type"/>
</dbReference>
<dbReference type="PIRSF" id="PIRSF035009">
    <property type="entry name" value="UCP035009_HSDR_N"/>
    <property type="match status" value="1"/>
</dbReference>
<dbReference type="InterPro" id="IPR029464">
    <property type="entry name" value="HSDR_N"/>
</dbReference>
<dbReference type="Pfam" id="PF13588">
    <property type="entry name" value="HSDR_N_2"/>
    <property type="match status" value="1"/>
</dbReference>
<organism evidence="2 3">
    <name type="scientific">Desulfovibrio falkowii</name>
    <dbReference type="NCBI Taxonomy" id="3136602"/>
    <lineage>
        <taxon>Bacteria</taxon>
        <taxon>Pseudomonadati</taxon>
        <taxon>Thermodesulfobacteriota</taxon>
        <taxon>Desulfovibrionia</taxon>
        <taxon>Desulfovibrionales</taxon>
        <taxon>Desulfovibrionaceae</taxon>
        <taxon>Desulfovibrio</taxon>
    </lineage>
</organism>
<dbReference type="Gene3D" id="3.90.1570.30">
    <property type="match status" value="1"/>
</dbReference>
<comment type="caution">
    <text evidence="2">The sequence shown here is derived from an EMBL/GenBank/DDBJ whole genome shotgun (WGS) entry which is preliminary data.</text>
</comment>
<name>A0ABQ0E8T5_9BACT</name>
<evidence type="ECO:0000259" key="1">
    <source>
        <dbReference type="Pfam" id="PF13588"/>
    </source>
</evidence>
<evidence type="ECO:0000313" key="3">
    <source>
        <dbReference type="Proteomes" id="UP001628192"/>
    </source>
</evidence>
<proteinExistence type="predicted"/>
<evidence type="ECO:0000313" key="2">
    <source>
        <dbReference type="EMBL" id="GAB1254082.1"/>
    </source>
</evidence>
<gene>
    <name evidence="2" type="ORF">Defa_15690</name>
</gene>